<dbReference type="GO" id="GO:0016746">
    <property type="term" value="F:acyltransferase activity"/>
    <property type="evidence" value="ECO:0007669"/>
    <property type="project" value="UniProtKB-KW"/>
</dbReference>
<keyword evidence="1" id="KW-1133">Transmembrane helix</keyword>
<keyword evidence="5" id="KW-1185">Reference proteome</keyword>
<keyword evidence="4" id="KW-0012">Acyltransferase</keyword>
<feature type="transmembrane region" description="Helical" evidence="1">
    <location>
        <begin position="12"/>
        <end position="28"/>
    </location>
</feature>
<dbReference type="SUPFAM" id="SSF52266">
    <property type="entry name" value="SGNH hydrolase"/>
    <property type="match status" value="1"/>
</dbReference>
<feature type="domain" description="Acyltransferase 3" evidence="2">
    <location>
        <begin position="7"/>
        <end position="323"/>
    </location>
</feature>
<dbReference type="Proteomes" id="UP001431010">
    <property type="component" value="Chromosome"/>
</dbReference>
<feature type="transmembrane region" description="Helical" evidence="1">
    <location>
        <begin position="74"/>
        <end position="93"/>
    </location>
</feature>
<evidence type="ECO:0000259" key="2">
    <source>
        <dbReference type="Pfam" id="PF01757"/>
    </source>
</evidence>
<feature type="transmembrane region" description="Helical" evidence="1">
    <location>
        <begin position="135"/>
        <end position="156"/>
    </location>
</feature>
<feature type="transmembrane region" description="Helical" evidence="1">
    <location>
        <begin position="34"/>
        <end position="53"/>
    </location>
</feature>
<feature type="transmembrane region" description="Helical" evidence="1">
    <location>
        <begin position="221"/>
        <end position="239"/>
    </location>
</feature>
<keyword evidence="1" id="KW-0812">Transmembrane</keyword>
<evidence type="ECO:0000259" key="3">
    <source>
        <dbReference type="Pfam" id="PF19040"/>
    </source>
</evidence>
<dbReference type="InterPro" id="IPR050879">
    <property type="entry name" value="Acyltransferase_3"/>
</dbReference>
<dbReference type="Pfam" id="PF19040">
    <property type="entry name" value="SGNH"/>
    <property type="match status" value="1"/>
</dbReference>
<evidence type="ECO:0000256" key="1">
    <source>
        <dbReference type="SAM" id="Phobius"/>
    </source>
</evidence>
<proteinExistence type="predicted"/>
<gene>
    <name evidence="4" type="ORF">LQG66_09545</name>
</gene>
<feature type="transmembrane region" description="Helical" evidence="1">
    <location>
        <begin position="306"/>
        <end position="327"/>
    </location>
</feature>
<dbReference type="PANTHER" id="PTHR23028">
    <property type="entry name" value="ACETYLTRANSFERASE"/>
    <property type="match status" value="1"/>
</dbReference>
<dbReference type="EMBL" id="CP088156">
    <property type="protein sequence ID" value="UFZ06514.1"/>
    <property type="molecule type" value="Genomic_DNA"/>
</dbReference>
<accession>A0ABY3RGV1</accession>
<protein>
    <submittedName>
        <fullName evidence="4">Acyltransferase</fullName>
    </submittedName>
</protein>
<dbReference type="Pfam" id="PF01757">
    <property type="entry name" value="Acyl_transf_3"/>
    <property type="match status" value="1"/>
</dbReference>
<keyword evidence="4" id="KW-0808">Transferase</keyword>
<feature type="transmembrane region" description="Helical" evidence="1">
    <location>
        <begin position="163"/>
        <end position="182"/>
    </location>
</feature>
<feature type="transmembrane region" description="Helical" evidence="1">
    <location>
        <begin position="245"/>
        <end position="262"/>
    </location>
</feature>
<dbReference type="InterPro" id="IPR043968">
    <property type="entry name" value="SGNH"/>
</dbReference>
<feature type="transmembrane region" description="Helical" evidence="1">
    <location>
        <begin position="188"/>
        <end position="209"/>
    </location>
</feature>
<name>A0ABY3RGV1_9BRAD</name>
<sequence>MDRSYRADIDGLRAIAVCIVVLFHLRVGGFGGGFAGVDVFFVISGYLITGHILRDIELGSFSFAAFYARRARRILPALIVTIMLTFAVGWLWLPPDALRQLAKEATHGLLSIANIQYWREANQYFAPSADQLGLLHLWSLSAEEQFYLFSPLFLVLLSRTRHVFAGIALAGLLSLAAAIIWLPRDPEAVFFLTPFRVFEFVLGALAIALERRITTRPTARTMAAWAGYIVLGGSLLVIERFQRDAGLGALPPSIATAVIIAANRPTRLLANRGVLAIGRSSYSLYLVHWPVIYFANFIFGELAGSTTGLIVELLIMAALTAAMFFLVEQPIRRLSTAQWTQATAFAAVIGLCAAAAHATFKADGVTWRLPAEQRARLELQRFGMSPCTRSGDHCEFGASVGSRTLALLGDSYVQQYVAALDEHLKARDIRGVTSTVGGCPMLIGLAPLPPRAAECMALRDRELARVKASSADLVVIGQAWHLYLTGDGDRNERRAAEIRDGLQALLRLLDRPGRRFLIIGGQVRPVTCSFDQVRMQPGPLWHAPPADCAPFAAAKARAATSEIDGLLESVVMEHHNAVLLRPAELYCDEDCPVVRGDGVWLFLDPGHFTVAGARLMGQRAAAMISQFLSEQAKP</sequence>
<dbReference type="InterPro" id="IPR002656">
    <property type="entry name" value="Acyl_transf_3_dom"/>
</dbReference>
<dbReference type="GO" id="GO:0016829">
    <property type="term" value="F:lyase activity"/>
    <property type="evidence" value="ECO:0007669"/>
    <property type="project" value="UniProtKB-KW"/>
</dbReference>
<feature type="domain" description="SGNH" evidence="3">
    <location>
        <begin position="390"/>
        <end position="619"/>
    </location>
</feature>
<feature type="transmembrane region" description="Helical" evidence="1">
    <location>
        <begin position="282"/>
        <end position="300"/>
    </location>
</feature>
<evidence type="ECO:0000313" key="4">
    <source>
        <dbReference type="EMBL" id="UFZ06514.1"/>
    </source>
</evidence>
<dbReference type="RefSeq" id="WP_231325852.1">
    <property type="nucleotide sequence ID" value="NZ_CP088156.1"/>
</dbReference>
<evidence type="ECO:0000313" key="5">
    <source>
        <dbReference type="Proteomes" id="UP001431010"/>
    </source>
</evidence>
<reference evidence="4" key="1">
    <citation type="journal article" date="2024" name="Antonie Van Leeuwenhoek">
        <title>Bradyrhizobium ontarionense sp. nov., a novel bacterial symbiont isolated from Aeschynomene indica (Indian jointvetch), harbours photosynthesis, nitrogen fixation and nitrous oxide (N2O) reductase genes.</title>
        <authorList>
            <person name="Bromfield E.S.P."/>
            <person name="Cloutier S."/>
        </authorList>
    </citation>
    <scope>NUCLEOTIDE SEQUENCE</scope>
    <source>
        <strain evidence="4">A19</strain>
    </source>
</reference>
<keyword evidence="4" id="KW-0456">Lyase</keyword>
<dbReference type="PANTHER" id="PTHR23028:SF53">
    <property type="entry name" value="ACYL_TRANSF_3 DOMAIN-CONTAINING PROTEIN"/>
    <property type="match status" value="1"/>
</dbReference>
<keyword evidence="1" id="KW-0472">Membrane</keyword>
<feature type="transmembrane region" description="Helical" evidence="1">
    <location>
        <begin position="339"/>
        <end position="360"/>
    </location>
</feature>
<organism evidence="4 5">
    <name type="scientific">Bradyrhizobium ontarionense</name>
    <dbReference type="NCBI Taxonomy" id="2898149"/>
    <lineage>
        <taxon>Bacteria</taxon>
        <taxon>Pseudomonadati</taxon>
        <taxon>Pseudomonadota</taxon>
        <taxon>Alphaproteobacteria</taxon>
        <taxon>Hyphomicrobiales</taxon>
        <taxon>Nitrobacteraceae</taxon>
        <taxon>Bradyrhizobium</taxon>
    </lineage>
</organism>